<organism evidence="3 4">
    <name type="scientific">Heligmosomoides polygyrus</name>
    <name type="common">Parasitic roundworm</name>
    <dbReference type="NCBI Taxonomy" id="6339"/>
    <lineage>
        <taxon>Eukaryota</taxon>
        <taxon>Metazoa</taxon>
        <taxon>Ecdysozoa</taxon>
        <taxon>Nematoda</taxon>
        <taxon>Chromadorea</taxon>
        <taxon>Rhabditida</taxon>
        <taxon>Rhabditina</taxon>
        <taxon>Rhabditomorpha</taxon>
        <taxon>Strongyloidea</taxon>
        <taxon>Heligmosomidae</taxon>
        <taxon>Heligmosomoides</taxon>
    </lineage>
</organism>
<evidence type="ECO:0000259" key="1">
    <source>
        <dbReference type="Pfam" id="PF18016"/>
    </source>
</evidence>
<dbReference type="PANTHER" id="PTHR12287:SF23">
    <property type="entry name" value="AROUSER, ISOFORM A-RELATED"/>
    <property type="match status" value="1"/>
</dbReference>
<keyword evidence="3" id="KW-1185">Reference proteome</keyword>
<dbReference type="SUPFAM" id="SSF47769">
    <property type="entry name" value="SAM/Pointed domain"/>
    <property type="match status" value="1"/>
</dbReference>
<dbReference type="GO" id="GO:0005886">
    <property type="term" value="C:plasma membrane"/>
    <property type="evidence" value="ECO:0007669"/>
    <property type="project" value="TreeGrafter"/>
</dbReference>
<reference evidence="2 3" key="1">
    <citation type="submission" date="2018-11" db="EMBL/GenBank/DDBJ databases">
        <authorList>
            <consortium name="Pathogen Informatics"/>
        </authorList>
    </citation>
    <scope>NUCLEOTIDE SEQUENCE [LARGE SCALE GENOMIC DNA]</scope>
</reference>
<sequence>MFSGDLSDCGLQPTAHLSQSPAPNVVLQTAIAPAVQAIAPEHEYAPQYRDPALDYAAEEYLPPASSKPKPHIALARRSKGRVPGFPIGSKHCFSYHNADLFSEDRALVAELRETVGKAAVPVPRKKESRPVTIHLHGNSTPEEVSLWLQEKGFSLRVIELLDGQDGANLFALNKSSLMQACGKEEGSRLYSQLLVQKNQSNYRTHSSAELKAILNYRKQHVDVANEETVGDESSATSSERL</sequence>
<accession>A0A183GE73</accession>
<dbReference type="InterPro" id="IPR041418">
    <property type="entry name" value="SAM_3"/>
</dbReference>
<dbReference type="GO" id="GO:0035023">
    <property type="term" value="P:regulation of Rho protein signal transduction"/>
    <property type="evidence" value="ECO:0007669"/>
    <property type="project" value="TreeGrafter"/>
</dbReference>
<dbReference type="AlphaFoldDB" id="A0A183GE73"/>
<dbReference type="InterPro" id="IPR039801">
    <property type="entry name" value="EPS8-like"/>
</dbReference>
<dbReference type="Pfam" id="PF18016">
    <property type="entry name" value="SAM_3"/>
    <property type="match status" value="1"/>
</dbReference>
<dbReference type="Gene3D" id="1.10.150.50">
    <property type="entry name" value="Transcription Factor, Ets-1"/>
    <property type="match status" value="1"/>
</dbReference>
<accession>A0A3P8CN67</accession>
<protein>
    <submittedName>
        <fullName evidence="4">SAM_3 domain-containing protein</fullName>
    </submittedName>
</protein>
<dbReference type="FunFam" id="1.10.150.50:FF:000084">
    <property type="entry name" value="EPS (Human endocytosis) related"/>
    <property type="match status" value="1"/>
</dbReference>
<dbReference type="WBParaSite" id="HPBE_0002061001-mRNA-1">
    <property type="protein sequence ID" value="HPBE_0002061001-mRNA-1"/>
    <property type="gene ID" value="HPBE_0002061001"/>
</dbReference>
<evidence type="ECO:0000313" key="4">
    <source>
        <dbReference type="WBParaSite" id="HPBE_0002061001-mRNA-1"/>
    </source>
</evidence>
<dbReference type="GO" id="GO:0003779">
    <property type="term" value="F:actin binding"/>
    <property type="evidence" value="ECO:0007669"/>
    <property type="project" value="TreeGrafter"/>
</dbReference>
<evidence type="ECO:0000313" key="3">
    <source>
        <dbReference type="Proteomes" id="UP000050761"/>
    </source>
</evidence>
<reference evidence="4" key="2">
    <citation type="submission" date="2019-09" db="UniProtKB">
        <authorList>
            <consortium name="WormBaseParasite"/>
        </authorList>
    </citation>
    <scope>IDENTIFICATION</scope>
</reference>
<feature type="domain" description="SAM" evidence="1">
    <location>
        <begin position="132"/>
        <end position="193"/>
    </location>
</feature>
<evidence type="ECO:0000313" key="2">
    <source>
        <dbReference type="EMBL" id="VDP20964.1"/>
    </source>
</evidence>
<dbReference type="EMBL" id="UZAH01032301">
    <property type="protein sequence ID" value="VDP20964.1"/>
    <property type="molecule type" value="Genomic_DNA"/>
</dbReference>
<gene>
    <name evidence="2" type="ORF">HPBE_LOCUS20609</name>
</gene>
<proteinExistence type="predicted"/>
<dbReference type="PANTHER" id="PTHR12287">
    <property type="entry name" value="EPIDERMAL GROWTH FACTOR RECEPTOR KINASE SUBSTRATE EPS8-RELATED PROTEIN"/>
    <property type="match status" value="1"/>
</dbReference>
<dbReference type="OrthoDB" id="4680325at2759"/>
<dbReference type="InterPro" id="IPR013761">
    <property type="entry name" value="SAM/pointed_sf"/>
</dbReference>
<name>A0A183GE73_HELPZ</name>
<dbReference type="Proteomes" id="UP000050761">
    <property type="component" value="Unassembled WGS sequence"/>
</dbReference>
<dbReference type="GO" id="GO:0007266">
    <property type="term" value="P:Rho protein signal transduction"/>
    <property type="evidence" value="ECO:0007669"/>
    <property type="project" value="TreeGrafter"/>
</dbReference>